<evidence type="ECO:0000313" key="2">
    <source>
        <dbReference type="Proteomes" id="UP000053732"/>
    </source>
</evidence>
<protein>
    <submittedName>
        <fullName evidence="1">Str. FM013</fullName>
    </submittedName>
</protein>
<accession>A0A0G4PN74</accession>
<sequence>MWLAMNAACRNISPYSGRLCGDEHMETWIIALLQHATTADLQGSQGGSHVIVPKNYNEQPTQPHFYVGVPSKKNFDSCGFSPYIIGYSILIHQAIIAVRSL</sequence>
<keyword evidence="2" id="KW-1185">Reference proteome</keyword>
<dbReference type="Proteomes" id="UP000053732">
    <property type="component" value="Unassembled WGS sequence"/>
</dbReference>
<evidence type="ECO:0000313" key="1">
    <source>
        <dbReference type="EMBL" id="CRL27862.1"/>
    </source>
</evidence>
<dbReference type="EMBL" id="HG793157">
    <property type="protein sequence ID" value="CRL27862.1"/>
    <property type="molecule type" value="Genomic_DNA"/>
</dbReference>
<reference evidence="1 2" key="1">
    <citation type="journal article" date="2014" name="Nat. Commun.">
        <title>Multiple recent horizontal transfers of a large genomic region in cheese making fungi.</title>
        <authorList>
            <person name="Cheeseman K."/>
            <person name="Ropars J."/>
            <person name="Renault P."/>
            <person name="Dupont J."/>
            <person name="Gouzy J."/>
            <person name="Branca A."/>
            <person name="Abraham A.L."/>
            <person name="Ceppi M."/>
            <person name="Conseiller E."/>
            <person name="Debuchy R."/>
            <person name="Malagnac F."/>
            <person name="Goarin A."/>
            <person name="Silar P."/>
            <person name="Lacoste S."/>
            <person name="Sallet E."/>
            <person name="Bensimon A."/>
            <person name="Giraud T."/>
            <person name="Brygoo Y."/>
        </authorList>
    </citation>
    <scope>NUCLEOTIDE SEQUENCE [LARGE SCALE GENOMIC DNA]</scope>
    <source>
        <strain evidence="2">FM 013</strain>
    </source>
</reference>
<organism evidence="1 2">
    <name type="scientific">Penicillium camemberti (strain FM 013)</name>
    <dbReference type="NCBI Taxonomy" id="1429867"/>
    <lineage>
        <taxon>Eukaryota</taxon>
        <taxon>Fungi</taxon>
        <taxon>Dikarya</taxon>
        <taxon>Ascomycota</taxon>
        <taxon>Pezizomycotina</taxon>
        <taxon>Eurotiomycetes</taxon>
        <taxon>Eurotiomycetidae</taxon>
        <taxon>Eurotiales</taxon>
        <taxon>Aspergillaceae</taxon>
        <taxon>Penicillium</taxon>
    </lineage>
</organism>
<dbReference type="AlphaFoldDB" id="A0A0G4PN74"/>
<name>A0A0G4PN74_PENC3</name>
<gene>
    <name evidence="1" type="ORF">PCAMFM013_S024g000117</name>
</gene>
<proteinExistence type="predicted"/>